<organism evidence="1 2">
    <name type="scientific">Trifolium medium</name>
    <dbReference type="NCBI Taxonomy" id="97028"/>
    <lineage>
        <taxon>Eukaryota</taxon>
        <taxon>Viridiplantae</taxon>
        <taxon>Streptophyta</taxon>
        <taxon>Embryophyta</taxon>
        <taxon>Tracheophyta</taxon>
        <taxon>Spermatophyta</taxon>
        <taxon>Magnoliopsida</taxon>
        <taxon>eudicotyledons</taxon>
        <taxon>Gunneridae</taxon>
        <taxon>Pentapetalae</taxon>
        <taxon>rosids</taxon>
        <taxon>fabids</taxon>
        <taxon>Fabales</taxon>
        <taxon>Fabaceae</taxon>
        <taxon>Papilionoideae</taxon>
        <taxon>50 kb inversion clade</taxon>
        <taxon>NPAAA clade</taxon>
        <taxon>Hologalegina</taxon>
        <taxon>IRL clade</taxon>
        <taxon>Trifolieae</taxon>
        <taxon>Trifolium</taxon>
    </lineage>
</organism>
<reference evidence="1 2" key="1">
    <citation type="journal article" date="2018" name="Front. Plant Sci.">
        <title>Red Clover (Trifolium pratense) and Zigzag Clover (T. medium) - A Picture of Genomic Similarities and Differences.</title>
        <authorList>
            <person name="Dluhosova J."/>
            <person name="Istvanek J."/>
            <person name="Nedelnik J."/>
            <person name="Repkova J."/>
        </authorList>
    </citation>
    <scope>NUCLEOTIDE SEQUENCE [LARGE SCALE GENOMIC DNA]</scope>
    <source>
        <strain evidence="2">cv. 10/8</strain>
        <tissue evidence="1">Leaf</tissue>
    </source>
</reference>
<dbReference type="AlphaFoldDB" id="A0A392PDQ9"/>
<protein>
    <submittedName>
        <fullName evidence="1">Uncharacterized protein</fullName>
    </submittedName>
</protein>
<dbReference type="Proteomes" id="UP000265520">
    <property type="component" value="Unassembled WGS sequence"/>
</dbReference>
<name>A0A392PDQ9_9FABA</name>
<evidence type="ECO:0000313" key="1">
    <source>
        <dbReference type="EMBL" id="MCI10271.1"/>
    </source>
</evidence>
<feature type="non-terminal residue" evidence="1">
    <location>
        <position position="54"/>
    </location>
</feature>
<accession>A0A392PDQ9</accession>
<evidence type="ECO:0000313" key="2">
    <source>
        <dbReference type="Proteomes" id="UP000265520"/>
    </source>
</evidence>
<sequence length="54" mass="6395">MQFNASFFDDLSLVSRQNQEEVAGFFTPFLTRRECSHVRRYISNFKLSTLLFVT</sequence>
<dbReference type="EMBL" id="LXQA010075566">
    <property type="protein sequence ID" value="MCI10271.1"/>
    <property type="molecule type" value="Genomic_DNA"/>
</dbReference>
<proteinExistence type="predicted"/>
<gene>
    <name evidence="1" type="ORF">A2U01_0031364</name>
</gene>
<comment type="caution">
    <text evidence="1">The sequence shown here is derived from an EMBL/GenBank/DDBJ whole genome shotgun (WGS) entry which is preliminary data.</text>
</comment>
<keyword evidence="2" id="KW-1185">Reference proteome</keyword>